<dbReference type="EMBL" id="CAJNJA010085352">
    <property type="protein sequence ID" value="CAE7938039.1"/>
    <property type="molecule type" value="Genomic_DNA"/>
</dbReference>
<gene>
    <name evidence="1" type="primary">lss</name>
    <name evidence="1" type="ORF">SNEC2469_LOCUS32998</name>
</gene>
<keyword evidence="2" id="KW-1185">Reference proteome</keyword>
<proteinExistence type="predicted"/>
<dbReference type="SUPFAM" id="SSF50985">
    <property type="entry name" value="RCC1/BLIP-II"/>
    <property type="match status" value="1"/>
</dbReference>
<dbReference type="InterPro" id="IPR009091">
    <property type="entry name" value="RCC1/BLIP-II"/>
</dbReference>
<dbReference type="Proteomes" id="UP000601435">
    <property type="component" value="Unassembled WGS sequence"/>
</dbReference>
<comment type="caution">
    <text evidence="1">The sequence shown here is derived from an EMBL/GenBank/DDBJ whole genome shotgun (WGS) entry which is preliminary data.</text>
</comment>
<protein>
    <submittedName>
        <fullName evidence="1">Lss protein</fullName>
    </submittedName>
</protein>
<dbReference type="Gene3D" id="2.130.10.30">
    <property type="entry name" value="Regulator of chromosome condensation 1/beta-lactamase-inhibitor protein II"/>
    <property type="match status" value="1"/>
</dbReference>
<organism evidence="1 2">
    <name type="scientific">Symbiodinium necroappetens</name>
    <dbReference type="NCBI Taxonomy" id="1628268"/>
    <lineage>
        <taxon>Eukaryota</taxon>
        <taxon>Sar</taxon>
        <taxon>Alveolata</taxon>
        <taxon>Dinophyceae</taxon>
        <taxon>Suessiales</taxon>
        <taxon>Symbiodiniaceae</taxon>
        <taxon>Symbiodinium</taxon>
    </lineage>
</organism>
<reference evidence="1" key="1">
    <citation type="submission" date="2021-02" db="EMBL/GenBank/DDBJ databases">
        <authorList>
            <person name="Dougan E. K."/>
            <person name="Rhodes N."/>
            <person name="Thang M."/>
            <person name="Chan C."/>
        </authorList>
    </citation>
    <scope>NUCLEOTIDE SEQUENCE</scope>
</reference>
<accession>A0A813C2C2</accession>
<dbReference type="OrthoDB" id="5370059at2759"/>
<evidence type="ECO:0000313" key="2">
    <source>
        <dbReference type="Proteomes" id="UP000601435"/>
    </source>
</evidence>
<sequence length="114" mass="12534">SIVQPLLKDVKTIVATAKAFAALLGDGRVVTWGVERYGGSSCEVQEPLQGCEADSCHYRCFRRLAWRWWCGDMGSTKSWGSEPRGSEGGAEHHSLFTCLRGHLIGWPCGHLGRT</sequence>
<dbReference type="AlphaFoldDB" id="A0A813C2C2"/>
<name>A0A813C2C2_9DINO</name>
<evidence type="ECO:0000313" key="1">
    <source>
        <dbReference type="EMBL" id="CAE7938039.1"/>
    </source>
</evidence>
<feature type="non-terminal residue" evidence="1">
    <location>
        <position position="114"/>
    </location>
</feature>